<dbReference type="PANTHER" id="PTHR10414">
    <property type="entry name" value="ETHANOLAMINEPHOSPHOTRANSFERASE"/>
    <property type="match status" value="1"/>
</dbReference>
<proteinExistence type="inferred from homology"/>
<evidence type="ECO:0000256" key="8">
    <source>
        <dbReference type="SAM" id="Phobius"/>
    </source>
</evidence>
<dbReference type="OrthoDB" id="196717at2759"/>
<evidence type="ECO:0000313" key="10">
    <source>
        <dbReference type="Proteomes" id="UP000437017"/>
    </source>
</evidence>
<keyword evidence="4" id="KW-0594">Phospholipid biosynthesis</keyword>
<evidence type="ECO:0000256" key="3">
    <source>
        <dbReference type="ARBA" id="ARBA00023136"/>
    </source>
</evidence>
<evidence type="ECO:0000256" key="5">
    <source>
        <dbReference type="ARBA" id="ARBA00023264"/>
    </source>
</evidence>
<dbReference type="Gene3D" id="1.20.120.1760">
    <property type="match status" value="1"/>
</dbReference>
<sequence length="315" mass="36467">MLLEFKIMLYLYTVKANMNCSVSFVYHNEDDSDIIYPQDLEILQHTGGRNVKGFKPHMAFIVKAFGHGILQMTIRYATALIVTPKEVRDKTDYQFFQGHCDVDAITRRKKLVKMLELPKLSSSVAPGHKHVPDWVWIVVDILNFVAYTLDGVDGTQACRTNSSTPLGELFDHGLDMTATVGVEAWYEPFLFNFFYRDLFTAMIIGCALCVTLPMSLLNFFRSYKNNTLKHNSVYEADAMIKLSENEHNRDKLKEKEKENKREREKGRNRKRKKKRGRKGEEREREKERESIAIVLISQLHECEDYVNLLTSLPSA</sequence>
<keyword evidence="3 8" id="KW-0472">Membrane</keyword>
<dbReference type="EMBL" id="SGJD01002955">
    <property type="protein sequence ID" value="KAB0393882.1"/>
    <property type="molecule type" value="Genomic_DNA"/>
</dbReference>
<dbReference type="GO" id="GO:0005789">
    <property type="term" value="C:endoplasmic reticulum membrane"/>
    <property type="evidence" value="ECO:0007669"/>
    <property type="project" value="TreeGrafter"/>
</dbReference>
<name>A0A643C1I9_BALPH</name>
<keyword evidence="5" id="KW-1208">Phospholipid metabolism</keyword>
<evidence type="ECO:0000256" key="1">
    <source>
        <dbReference type="ARBA" id="ARBA00004370"/>
    </source>
</evidence>
<dbReference type="InterPro" id="IPR014472">
    <property type="entry name" value="CHOPT"/>
</dbReference>
<keyword evidence="10" id="KW-1185">Reference proteome</keyword>
<feature type="compositionally biased region" description="Basic and acidic residues" evidence="7">
    <location>
        <begin position="278"/>
        <end position="287"/>
    </location>
</feature>
<feature type="transmembrane region" description="Helical" evidence="8">
    <location>
        <begin position="198"/>
        <end position="220"/>
    </location>
</feature>
<evidence type="ECO:0000256" key="7">
    <source>
        <dbReference type="SAM" id="MobiDB-lite"/>
    </source>
</evidence>
<keyword evidence="4" id="KW-0444">Lipid biosynthesis</keyword>
<evidence type="ECO:0000313" key="9">
    <source>
        <dbReference type="EMBL" id="KAB0393882.1"/>
    </source>
</evidence>
<dbReference type="PANTHER" id="PTHR10414:SF47">
    <property type="entry name" value="ETHANOLAMINEPHOSPHOTRANSFERASE 1"/>
    <property type="match status" value="1"/>
</dbReference>
<evidence type="ECO:0000256" key="2">
    <source>
        <dbReference type="ARBA" id="ARBA00010441"/>
    </source>
</evidence>
<protein>
    <submittedName>
        <fullName evidence="9">Uncharacterized protein</fullName>
    </submittedName>
</protein>
<comment type="similarity">
    <text evidence="2">Belongs to the CDP-alcohol phosphatidyltransferase class-I family.</text>
</comment>
<dbReference type="Proteomes" id="UP000437017">
    <property type="component" value="Unassembled WGS sequence"/>
</dbReference>
<feature type="compositionally biased region" description="Basic and acidic residues" evidence="7">
    <location>
        <begin position="245"/>
        <end position="265"/>
    </location>
</feature>
<keyword evidence="8" id="KW-0812">Transmembrane</keyword>
<feature type="region of interest" description="Disordered" evidence="7">
    <location>
        <begin position="245"/>
        <end position="287"/>
    </location>
</feature>
<keyword evidence="4" id="KW-0443">Lipid metabolism</keyword>
<evidence type="ECO:0000256" key="4">
    <source>
        <dbReference type="ARBA" id="ARBA00023209"/>
    </source>
</evidence>
<accession>A0A643C1I9</accession>
<keyword evidence="8" id="KW-1133">Transmembrane helix</keyword>
<dbReference type="InterPro" id="IPR000462">
    <property type="entry name" value="CDP-OH_P_trans"/>
</dbReference>
<organism evidence="9 10">
    <name type="scientific">Balaenoptera physalus</name>
    <name type="common">Fin whale</name>
    <name type="synonym">Balaena physalus</name>
    <dbReference type="NCBI Taxonomy" id="9770"/>
    <lineage>
        <taxon>Eukaryota</taxon>
        <taxon>Metazoa</taxon>
        <taxon>Chordata</taxon>
        <taxon>Craniata</taxon>
        <taxon>Vertebrata</taxon>
        <taxon>Euteleostomi</taxon>
        <taxon>Mammalia</taxon>
        <taxon>Eutheria</taxon>
        <taxon>Laurasiatheria</taxon>
        <taxon>Artiodactyla</taxon>
        <taxon>Whippomorpha</taxon>
        <taxon>Cetacea</taxon>
        <taxon>Mysticeti</taxon>
        <taxon>Balaenopteridae</taxon>
        <taxon>Balaenoptera</taxon>
    </lineage>
</organism>
<evidence type="ECO:0000256" key="6">
    <source>
        <dbReference type="ARBA" id="ARBA00025707"/>
    </source>
</evidence>
<dbReference type="InterPro" id="IPR043130">
    <property type="entry name" value="CDP-OH_PTrfase_TM_dom"/>
</dbReference>
<feature type="compositionally biased region" description="Basic residues" evidence="7">
    <location>
        <begin position="266"/>
        <end position="277"/>
    </location>
</feature>
<reference evidence="9 10" key="1">
    <citation type="journal article" date="2019" name="PLoS ONE">
        <title>Genomic analyses reveal an absence of contemporary introgressive admixture between fin whales and blue whales, despite known hybrids.</title>
        <authorList>
            <person name="Westbury M.V."/>
            <person name="Petersen B."/>
            <person name="Lorenzen E.D."/>
        </authorList>
    </citation>
    <scope>NUCLEOTIDE SEQUENCE [LARGE SCALE GENOMIC DNA]</scope>
    <source>
        <strain evidence="9">FinWhale-01</strain>
    </source>
</reference>
<dbReference type="GO" id="GO:0005794">
    <property type="term" value="C:Golgi apparatus"/>
    <property type="evidence" value="ECO:0007669"/>
    <property type="project" value="TreeGrafter"/>
</dbReference>
<comment type="pathway">
    <text evidence="6">Phospholipid metabolism.</text>
</comment>
<dbReference type="AlphaFoldDB" id="A0A643C1I9"/>
<dbReference type="Pfam" id="PF01066">
    <property type="entry name" value="CDP-OH_P_transf"/>
    <property type="match status" value="1"/>
</dbReference>
<gene>
    <name evidence="9" type="ORF">E2I00_002397</name>
</gene>
<dbReference type="GO" id="GO:0006646">
    <property type="term" value="P:phosphatidylethanolamine biosynthetic process"/>
    <property type="evidence" value="ECO:0007669"/>
    <property type="project" value="TreeGrafter"/>
</dbReference>
<comment type="subcellular location">
    <subcellularLocation>
        <location evidence="1">Membrane</location>
    </subcellularLocation>
</comment>
<dbReference type="GO" id="GO:0004307">
    <property type="term" value="F:ethanolaminephosphotransferase activity"/>
    <property type="evidence" value="ECO:0007669"/>
    <property type="project" value="TreeGrafter"/>
</dbReference>
<comment type="caution">
    <text evidence="9">The sequence shown here is derived from an EMBL/GenBank/DDBJ whole genome shotgun (WGS) entry which is preliminary data.</text>
</comment>